<name>A0A064CG29_9MYCO</name>
<accession>A0A064CG29</accession>
<dbReference type="SUPFAM" id="SSF51735">
    <property type="entry name" value="NAD(P)-binding Rossmann-fold domains"/>
    <property type="match status" value="1"/>
</dbReference>
<feature type="domain" description="Ketoreductase" evidence="3">
    <location>
        <begin position="11"/>
        <end position="196"/>
    </location>
</feature>
<dbReference type="CDD" id="cd05233">
    <property type="entry name" value="SDR_c"/>
    <property type="match status" value="1"/>
</dbReference>
<dbReference type="SMART" id="SM00822">
    <property type="entry name" value="PKS_KR"/>
    <property type="match status" value="1"/>
</dbReference>
<dbReference type="PRINTS" id="PR00081">
    <property type="entry name" value="GDHRDH"/>
</dbReference>
<evidence type="ECO:0000256" key="2">
    <source>
        <dbReference type="ARBA" id="ARBA00023002"/>
    </source>
</evidence>
<dbReference type="Gene3D" id="3.40.50.720">
    <property type="entry name" value="NAD(P)-binding Rossmann-like Domain"/>
    <property type="match status" value="1"/>
</dbReference>
<evidence type="ECO:0000313" key="4">
    <source>
        <dbReference type="EMBL" id="KDE99270.1"/>
    </source>
</evidence>
<dbReference type="InterPro" id="IPR036291">
    <property type="entry name" value="NAD(P)-bd_dom_sf"/>
</dbReference>
<comment type="caution">
    <text evidence="4">The sequence shown here is derived from an EMBL/GenBank/DDBJ whole genome shotgun (WGS) entry which is preliminary data.</text>
</comment>
<dbReference type="FunFam" id="3.40.50.720:FF:000084">
    <property type="entry name" value="Short-chain dehydrogenase reductase"/>
    <property type="match status" value="1"/>
</dbReference>
<dbReference type="PRINTS" id="PR00080">
    <property type="entry name" value="SDRFAMILY"/>
</dbReference>
<evidence type="ECO:0000313" key="5">
    <source>
        <dbReference type="Proteomes" id="UP000022835"/>
    </source>
</evidence>
<dbReference type="eggNOG" id="COG1028">
    <property type="taxonomic scope" value="Bacteria"/>
</dbReference>
<evidence type="ECO:0000256" key="1">
    <source>
        <dbReference type="ARBA" id="ARBA00006484"/>
    </source>
</evidence>
<dbReference type="PANTHER" id="PTHR43943">
    <property type="entry name" value="DEHYDROGENASE/REDUCTASE (SDR FAMILY) MEMBER 4"/>
    <property type="match status" value="1"/>
</dbReference>
<dbReference type="InterPro" id="IPR002347">
    <property type="entry name" value="SDR_fam"/>
</dbReference>
<dbReference type="STRING" id="1440774.Y900_010010"/>
<comment type="similarity">
    <text evidence="1">Belongs to the short-chain dehydrogenases/reductases (SDR) family.</text>
</comment>
<organism evidence="4 5">
    <name type="scientific">Mycolicibacterium aromaticivorans JS19b1 = JCM 16368</name>
    <dbReference type="NCBI Taxonomy" id="1440774"/>
    <lineage>
        <taxon>Bacteria</taxon>
        <taxon>Bacillati</taxon>
        <taxon>Actinomycetota</taxon>
        <taxon>Actinomycetes</taxon>
        <taxon>Mycobacteriales</taxon>
        <taxon>Mycobacteriaceae</taxon>
        <taxon>Mycolicibacterium</taxon>
    </lineage>
</organism>
<keyword evidence="2" id="KW-0560">Oxidoreductase</keyword>
<protein>
    <submittedName>
        <fullName evidence="4">Short-chain dehydrogenase</fullName>
    </submittedName>
</protein>
<dbReference type="NCBIfam" id="NF005559">
    <property type="entry name" value="PRK07231.1"/>
    <property type="match status" value="1"/>
</dbReference>
<sequence length="254" mass="25768">MTDPLFDVSGRVVLITGGSRGLGAAMSIGLAERGAKVVIASRKLAACEALADRINTQGGEAFPLQCHVGDWERLGAVVDAATERWGRLDGLVNNAGMSPLAPSLLETSETLFDKVIGVNLKGPTHLTALAANAMANTGGGSIVNISSLASVKPTPVAPIYGAAKAGLNALTKASALEFAAAGVRVNCIVCGTFDTDAASGFVRNADMLPDVVKPIALGRVGRPDEVVGAVVYLLSDASSYTTGSLMTIDGSVTG</sequence>
<dbReference type="AlphaFoldDB" id="A0A064CG29"/>
<dbReference type="GO" id="GO:0016491">
    <property type="term" value="F:oxidoreductase activity"/>
    <property type="evidence" value="ECO:0007669"/>
    <property type="project" value="UniProtKB-KW"/>
</dbReference>
<dbReference type="Pfam" id="PF13561">
    <property type="entry name" value="adh_short_C2"/>
    <property type="match status" value="1"/>
</dbReference>
<gene>
    <name evidence="4" type="ORF">Y900_010010</name>
</gene>
<evidence type="ECO:0000259" key="3">
    <source>
        <dbReference type="SMART" id="SM00822"/>
    </source>
</evidence>
<dbReference type="Proteomes" id="UP000022835">
    <property type="component" value="Unassembled WGS sequence"/>
</dbReference>
<dbReference type="RefSeq" id="WP_036341680.1">
    <property type="nucleotide sequence ID" value="NZ_JALN02000001.1"/>
</dbReference>
<dbReference type="InterPro" id="IPR057326">
    <property type="entry name" value="KR_dom"/>
</dbReference>
<dbReference type="EMBL" id="JALN02000001">
    <property type="protein sequence ID" value="KDE99270.1"/>
    <property type="molecule type" value="Genomic_DNA"/>
</dbReference>
<dbReference type="OrthoDB" id="286404at2"/>
<proteinExistence type="inferred from homology"/>
<dbReference type="PANTHER" id="PTHR43943:SF2">
    <property type="entry name" value="DEHYDROGENASE_REDUCTASE 4"/>
    <property type="match status" value="1"/>
</dbReference>
<keyword evidence="5" id="KW-1185">Reference proteome</keyword>
<reference evidence="4" key="1">
    <citation type="submission" date="2014-05" db="EMBL/GenBank/DDBJ databases">
        <title>Genome sequence of Mycobacterium aromaticivorans strain JS19b1T (= DSM 45407T).</title>
        <authorList>
            <person name="Kwak Y."/>
            <person name="Park G.-S."/>
            <person name="Li Q.X."/>
            <person name="Lee S.-E."/>
            <person name="Shin J.-H."/>
        </authorList>
    </citation>
    <scope>NUCLEOTIDE SEQUENCE [LARGE SCALE GENOMIC DNA]</scope>
    <source>
        <strain evidence="4">JS19b1</strain>
    </source>
</reference>